<dbReference type="Gene3D" id="2.40.50.140">
    <property type="entry name" value="Nucleic acid-binding proteins"/>
    <property type="match status" value="1"/>
</dbReference>
<dbReference type="PANTHER" id="PTHR43837">
    <property type="entry name" value="RIBOSOMAL PROTEIN S12 METHYLTHIOTRANSFERASE RIMO"/>
    <property type="match status" value="1"/>
</dbReference>
<keyword evidence="1 8" id="KW-0004">4Fe-4S</keyword>
<keyword evidence="3 8" id="KW-0808">Transferase</keyword>
<feature type="binding site" evidence="8">
    <location>
        <position position="176"/>
    </location>
    <ligand>
        <name>[4Fe-4S] cluster</name>
        <dbReference type="ChEBI" id="CHEBI:49883"/>
        <label>2</label>
        <note>4Fe-4S-S-AdoMet</note>
    </ligand>
</feature>
<evidence type="ECO:0000256" key="7">
    <source>
        <dbReference type="ARBA" id="ARBA00023014"/>
    </source>
</evidence>
<evidence type="ECO:0000256" key="3">
    <source>
        <dbReference type="ARBA" id="ARBA00022679"/>
    </source>
</evidence>
<evidence type="ECO:0000259" key="11">
    <source>
        <dbReference type="PROSITE" id="PS51918"/>
    </source>
</evidence>
<dbReference type="CDD" id="cd01335">
    <property type="entry name" value="Radical_SAM"/>
    <property type="match status" value="1"/>
</dbReference>
<reference evidence="12 13" key="1">
    <citation type="submission" date="2017-08" db="EMBL/GenBank/DDBJ databases">
        <authorList>
            <person name="de Groot N.N."/>
        </authorList>
    </citation>
    <scope>NUCLEOTIDE SEQUENCE [LARGE SCALE GENOMIC DNA]</scope>
    <source>
        <strain evidence="12 13">HM2</strain>
    </source>
</reference>
<keyword evidence="7 8" id="KW-0411">Iron-sulfur</keyword>
<sequence length="458" mass="51292">MSRFRGQQLNTPLAPNSIFVGMPTKKPKVFVVHLGCAKNQVDAENLVGEMLHAGFVTCDTAGKADYILVNTCGFIEAAKEESINAILAQAKAKKAKQKLIVSGCLSGRYGEELMKELPEVDYWVGTYKPGELLKKMGIVAPQSCDAENLPRMNLGGFSHHAYLKIAEGCNRRCAYCAIPLIRGKQDSRSIDDIVAEAKDLEAQGVKEITLIAQDTTYFGREKGKKGGTLVDLLRALLDNTSIPWIRMLYWYPMFVDDELLDLMAKEPRLVKYVDMPIQHASDKMLKNMKRNYRKKELVDLLHKIRERIPGVTLRSTVLVGFPGETHEDFEELMELLQDVQFDHLGGFVFSPEEGTPVMEMDLPAVDESDARARLEAVTDYQEELAAEYAENMIGKTVKIIIDQVAEESEYHFYGRTEGNSMENDDIVKVIEGDGDVGEFHNALVVDAEPHELVVKLID</sequence>
<evidence type="ECO:0000256" key="4">
    <source>
        <dbReference type="ARBA" id="ARBA00022691"/>
    </source>
</evidence>
<dbReference type="InterPro" id="IPR058240">
    <property type="entry name" value="rSAM_sf"/>
</dbReference>
<dbReference type="Proteomes" id="UP000255423">
    <property type="component" value="Unassembled WGS sequence"/>
</dbReference>
<dbReference type="AlphaFoldDB" id="A0A380S708"/>
<gene>
    <name evidence="8" type="primary">rimO</name>
    <name evidence="12" type="ORF">SAMN05661053_2442</name>
</gene>
<dbReference type="Pfam" id="PF18693">
    <property type="entry name" value="TRAM_2"/>
    <property type="match status" value="1"/>
</dbReference>
<dbReference type="SUPFAM" id="SSF102114">
    <property type="entry name" value="Radical SAM enzymes"/>
    <property type="match status" value="1"/>
</dbReference>
<dbReference type="NCBIfam" id="TIGR00089">
    <property type="entry name" value="MiaB/RimO family radical SAM methylthiotransferase"/>
    <property type="match status" value="1"/>
</dbReference>
<keyword evidence="4 8" id="KW-0949">S-adenosyl-L-methionine</keyword>
<evidence type="ECO:0000313" key="12">
    <source>
        <dbReference type="EMBL" id="SUQ25027.1"/>
    </source>
</evidence>
<dbReference type="InterPro" id="IPR005839">
    <property type="entry name" value="Methylthiotransferase"/>
</dbReference>
<dbReference type="NCBIfam" id="TIGR01125">
    <property type="entry name" value="30S ribosomal protein S12 methylthiotransferase RimO"/>
    <property type="match status" value="1"/>
</dbReference>
<dbReference type="SFLD" id="SFLDF00274">
    <property type="entry name" value="ribosomal_protein_S12_methylth"/>
    <property type="match status" value="1"/>
</dbReference>
<dbReference type="SFLD" id="SFLDG01061">
    <property type="entry name" value="methylthiotransferase"/>
    <property type="match status" value="1"/>
</dbReference>
<dbReference type="GO" id="GO:0046872">
    <property type="term" value="F:metal ion binding"/>
    <property type="evidence" value="ECO:0007669"/>
    <property type="project" value="UniProtKB-KW"/>
</dbReference>
<dbReference type="Gene3D" id="3.80.30.20">
    <property type="entry name" value="tm_1862 like domain"/>
    <property type="match status" value="1"/>
</dbReference>
<dbReference type="GO" id="GO:0035599">
    <property type="term" value="F:aspartic acid methylthiotransferase activity"/>
    <property type="evidence" value="ECO:0007669"/>
    <property type="project" value="TreeGrafter"/>
</dbReference>
<comment type="similarity">
    <text evidence="8">Belongs to the methylthiotransferase family. RimO subfamily.</text>
</comment>
<feature type="binding site" evidence="8">
    <location>
        <position position="169"/>
    </location>
    <ligand>
        <name>[4Fe-4S] cluster</name>
        <dbReference type="ChEBI" id="CHEBI:49883"/>
        <label>2</label>
        <note>4Fe-4S-S-AdoMet</note>
    </ligand>
</feature>
<comment type="function">
    <text evidence="8">Catalyzes the methylthiolation of an aspartic acid residue of ribosomal protein uS12.</text>
</comment>
<dbReference type="SMART" id="SM00729">
    <property type="entry name" value="Elp3"/>
    <property type="match status" value="1"/>
</dbReference>
<keyword evidence="12" id="KW-0687">Ribonucleoprotein</keyword>
<dbReference type="InterPro" id="IPR007197">
    <property type="entry name" value="rSAM"/>
</dbReference>
<dbReference type="Gene3D" id="3.40.50.12160">
    <property type="entry name" value="Methylthiotransferase, N-terminal domain"/>
    <property type="match status" value="1"/>
</dbReference>
<keyword evidence="5 8" id="KW-0479">Metal-binding</keyword>
<dbReference type="InterPro" id="IPR005840">
    <property type="entry name" value="Ribosomal_uS12_MeSTrfase_RimO"/>
</dbReference>
<dbReference type="PROSITE" id="PS50926">
    <property type="entry name" value="TRAM"/>
    <property type="match status" value="1"/>
</dbReference>
<evidence type="ECO:0000256" key="8">
    <source>
        <dbReference type="HAMAP-Rule" id="MF_01865"/>
    </source>
</evidence>
<proteinExistence type="inferred from homology"/>
<keyword evidence="12" id="KW-0689">Ribosomal protein</keyword>
<dbReference type="GO" id="GO:0005829">
    <property type="term" value="C:cytosol"/>
    <property type="evidence" value="ECO:0007669"/>
    <property type="project" value="TreeGrafter"/>
</dbReference>
<dbReference type="EMBL" id="UHJL01000003">
    <property type="protein sequence ID" value="SUQ25027.1"/>
    <property type="molecule type" value="Genomic_DNA"/>
</dbReference>
<feature type="domain" description="Radical SAM core" evidence="11">
    <location>
        <begin position="155"/>
        <end position="387"/>
    </location>
</feature>
<comment type="cofactor">
    <cofactor evidence="8">
        <name>[4Fe-4S] cluster</name>
        <dbReference type="ChEBI" id="CHEBI:49883"/>
    </cofactor>
    <text evidence="8">Binds 2 [4Fe-4S] clusters. One cluster is coordinated with 3 cysteines and an exchangeable S-adenosyl-L-methionine.</text>
</comment>
<protein>
    <recommendedName>
        <fullName evidence="8">Ribosomal protein uS12 methylthiotransferase RimO</fullName>
        <shortName evidence="8">uS12 MTTase</shortName>
        <shortName evidence="8">uS12 methylthiotransferase</shortName>
        <ecNumber evidence="8">2.8.4.4</ecNumber>
    </recommendedName>
    <alternativeName>
        <fullName evidence="8">Ribosomal protein uS12 (aspartate-C(3))-methylthiotransferase</fullName>
    </alternativeName>
    <alternativeName>
        <fullName evidence="8">Ribosome maturation factor RimO</fullName>
    </alternativeName>
</protein>
<dbReference type="InterPro" id="IPR002792">
    <property type="entry name" value="TRAM_dom"/>
</dbReference>
<dbReference type="EC" id="2.8.4.4" evidence="8"/>
<dbReference type="SFLD" id="SFLDG01082">
    <property type="entry name" value="B12-binding_domain_containing"/>
    <property type="match status" value="1"/>
</dbReference>
<dbReference type="InterPro" id="IPR013848">
    <property type="entry name" value="Methylthiotransferase_N"/>
</dbReference>
<evidence type="ECO:0000256" key="1">
    <source>
        <dbReference type="ARBA" id="ARBA00022485"/>
    </source>
</evidence>
<dbReference type="Pfam" id="PF00919">
    <property type="entry name" value="UPF0004"/>
    <property type="match status" value="1"/>
</dbReference>
<evidence type="ECO:0000256" key="5">
    <source>
        <dbReference type="ARBA" id="ARBA00022723"/>
    </source>
</evidence>
<dbReference type="GO" id="GO:0006400">
    <property type="term" value="P:tRNA modification"/>
    <property type="evidence" value="ECO:0007669"/>
    <property type="project" value="InterPro"/>
</dbReference>
<feature type="binding site" evidence="8">
    <location>
        <position position="36"/>
    </location>
    <ligand>
        <name>[4Fe-4S] cluster</name>
        <dbReference type="ChEBI" id="CHEBI:49883"/>
        <label>1</label>
    </ligand>
</feature>
<evidence type="ECO:0000256" key="2">
    <source>
        <dbReference type="ARBA" id="ARBA00022490"/>
    </source>
</evidence>
<dbReference type="GO" id="GO:0005840">
    <property type="term" value="C:ribosome"/>
    <property type="evidence" value="ECO:0007669"/>
    <property type="project" value="UniProtKB-KW"/>
</dbReference>
<feature type="binding site" evidence="8">
    <location>
        <position position="72"/>
    </location>
    <ligand>
        <name>[4Fe-4S] cluster</name>
        <dbReference type="ChEBI" id="CHEBI:49883"/>
        <label>1</label>
    </ligand>
</feature>
<accession>A0A380S708</accession>
<keyword evidence="2 8" id="KW-0963">Cytoplasm</keyword>
<evidence type="ECO:0000256" key="6">
    <source>
        <dbReference type="ARBA" id="ARBA00023004"/>
    </source>
</evidence>
<feature type="binding site" evidence="8">
    <location>
        <position position="104"/>
    </location>
    <ligand>
        <name>[4Fe-4S] cluster</name>
        <dbReference type="ChEBI" id="CHEBI:49883"/>
        <label>1</label>
    </ligand>
</feature>
<dbReference type="PANTHER" id="PTHR43837:SF1">
    <property type="entry name" value="RIBOSOMAL PROTEIN US12 METHYLTHIOTRANSFERASE RIMO"/>
    <property type="match status" value="1"/>
</dbReference>
<dbReference type="PROSITE" id="PS51918">
    <property type="entry name" value="RADICAL_SAM"/>
    <property type="match status" value="1"/>
</dbReference>
<feature type="binding site" evidence="8">
    <location>
        <position position="173"/>
    </location>
    <ligand>
        <name>[4Fe-4S] cluster</name>
        <dbReference type="ChEBI" id="CHEBI:49883"/>
        <label>2</label>
        <note>4Fe-4S-S-AdoMet</note>
    </ligand>
</feature>
<dbReference type="HAMAP" id="MF_01865">
    <property type="entry name" value="MTTase_RimO"/>
    <property type="match status" value="1"/>
</dbReference>
<dbReference type="Pfam" id="PF04055">
    <property type="entry name" value="Radical_SAM"/>
    <property type="match status" value="1"/>
</dbReference>
<dbReference type="SFLD" id="SFLDS00029">
    <property type="entry name" value="Radical_SAM"/>
    <property type="match status" value="1"/>
</dbReference>
<dbReference type="InterPro" id="IPR020612">
    <property type="entry name" value="Methylthiotransferase_CS"/>
</dbReference>
<dbReference type="PROSITE" id="PS01278">
    <property type="entry name" value="MTTASE_RADICAL"/>
    <property type="match status" value="1"/>
</dbReference>
<name>A0A380S708_FIBSU</name>
<dbReference type="GO" id="GO:0051539">
    <property type="term" value="F:4 iron, 4 sulfur cluster binding"/>
    <property type="evidence" value="ECO:0007669"/>
    <property type="project" value="UniProtKB-UniRule"/>
</dbReference>
<comment type="subcellular location">
    <subcellularLocation>
        <location evidence="8">Cytoplasm</location>
    </subcellularLocation>
</comment>
<dbReference type="GO" id="GO:0103039">
    <property type="term" value="F:protein methylthiotransferase activity"/>
    <property type="evidence" value="ECO:0007669"/>
    <property type="project" value="UniProtKB-EC"/>
</dbReference>
<feature type="domain" description="TRAM" evidence="9">
    <location>
        <begin position="390"/>
        <end position="458"/>
    </location>
</feature>
<evidence type="ECO:0000259" key="9">
    <source>
        <dbReference type="PROSITE" id="PS50926"/>
    </source>
</evidence>
<dbReference type="InterPro" id="IPR023404">
    <property type="entry name" value="rSAM_horseshoe"/>
</dbReference>
<dbReference type="FunFam" id="3.80.30.20:FF:000001">
    <property type="entry name" value="tRNA-2-methylthio-N(6)-dimethylallyladenosine synthase 2"/>
    <property type="match status" value="1"/>
</dbReference>
<keyword evidence="6 8" id="KW-0408">Iron</keyword>
<organism evidence="12 13">
    <name type="scientific">Fibrobacter succinogenes</name>
    <name type="common">Bacteroides succinogenes</name>
    <dbReference type="NCBI Taxonomy" id="833"/>
    <lineage>
        <taxon>Bacteria</taxon>
        <taxon>Pseudomonadati</taxon>
        <taxon>Fibrobacterota</taxon>
        <taxon>Fibrobacteria</taxon>
        <taxon>Fibrobacterales</taxon>
        <taxon>Fibrobacteraceae</taxon>
        <taxon>Fibrobacter</taxon>
    </lineage>
</organism>
<feature type="domain" description="MTTase N-terminal" evidence="10">
    <location>
        <begin position="27"/>
        <end position="141"/>
    </location>
</feature>
<dbReference type="InterPro" id="IPR038135">
    <property type="entry name" value="Methylthiotransferase_N_sf"/>
</dbReference>
<dbReference type="PROSITE" id="PS51449">
    <property type="entry name" value="MTTASE_N"/>
    <property type="match status" value="1"/>
</dbReference>
<dbReference type="InterPro" id="IPR006638">
    <property type="entry name" value="Elp3/MiaA/NifB-like_rSAM"/>
</dbReference>
<evidence type="ECO:0000313" key="13">
    <source>
        <dbReference type="Proteomes" id="UP000255423"/>
    </source>
</evidence>
<evidence type="ECO:0000259" key="10">
    <source>
        <dbReference type="PROSITE" id="PS51449"/>
    </source>
</evidence>
<dbReference type="InterPro" id="IPR012340">
    <property type="entry name" value="NA-bd_OB-fold"/>
</dbReference>
<comment type="catalytic activity">
    <reaction evidence="8">
        <text>L-aspartate(89)-[ribosomal protein uS12]-hydrogen + (sulfur carrier)-SH + AH2 + 2 S-adenosyl-L-methionine = 3-methylsulfanyl-L-aspartate(89)-[ribosomal protein uS12]-hydrogen + (sulfur carrier)-H + 5'-deoxyadenosine + L-methionine + A + S-adenosyl-L-homocysteine + 2 H(+)</text>
        <dbReference type="Rhea" id="RHEA:37087"/>
        <dbReference type="Rhea" id="RHEA-COMP:10460"/>
        <dbReference type="Rhea" id="RHEA-COMP:10461"/>
        <dbReference type="Rhea" id="RHEA-COMP:14737"/>
        <dbReference type="Rhea" id="RHEA-COMP:14739"/>
        <dbReference type="ChEBI" id="CHEBI:13193"/>
        <dbReference type="ChEBI" id="CHEBI:15378"/>
        <dbReference type="ChEBI" id="CHEBI:17319"/>
        <dbReference type="ChEBI" id="CHEBI:17499"/>
        <dbReference type="ChEBI" id="CHEBI:29917"/>
        <dbReference type="ChEBI" id="CHEBI:29961"/>
        <dbReference type="ChEBI" id="CHEBI:57844"/>
        <dbReference type="ChEBI" id="CHEBI:57856"/>
        <dbReference type="ChEBI" id="CHEBI:59789"/>
        <dbReference type="ChEBI" id="CHEBI:64428"/>
        <dbReference type="ChEBI" id="CHEBI:73599"/>
        <dbReference type="EC" id="2.8.4.4"/>
    </reaction>
</comment>